<comment type="caution">
    <text evidence="2">The sequence shown here is derived from an EMBL/GenBank/DDBJ whole genome shotgun (WGS) entry which is preliminary data.</text>
</comment>
<evidence type="ECO:0000313" key="2">
    <source>
        <dbReference type="EMBL" id="MBH0775594.1"/>
    </source>
</evidence>
<organism evidence="2 3">
    <name type="scientific">Nocardia bovistercoris</name>
    <dbReference type="NCBI Taxonomy" id="2785916"/>
    <lineage>
        <taxon>Bacteria</taxon>
        <taxon>Bacillati</taxon>
        <taxon>Actinomycetota</taxon>
        <taxon>Actinomycetes</taxon>
        <taxon>Mycobacteriales</taxon>
        <taxon>Nocardiaceae</taxon>
        <taxon>Nocardia</taxon>
    </lineage>
</organism>
<protein>
    <submittedName>
        <fullName evidence="2">Pentapeptide repeat-containing protein</fullName>
    </submittedName>
</protein>
<dbReference type="Proteomes" id="UP000655751">
    <property type="component" value="Unassembled WGS sequence"/>
</dbReference>
<dbReference type="InterPro" id="IPR001646">
    <property type="entry name" value="5peptide_repeat"/>
</dbReference>
<keyword evidence="1" id="KW-0472">Membrane</keyword>
<dbReference type="Gene3D" id="2.160.20.80">
    <property type="entry name" value="E3 ubiquitin-protein ligase SopA"/>
    <property type="match status" value="1"/>
</dbReference>
<keyword evidence="3" id="KW-1185">Reference proteome</keyword>
<dbReference type="InterPro" id="IPR051082">
    <property type="entry name" value="Pentapeptide-BTB/POZ_domain"/>
</dbReference>
<evidence type="ECO:0000256" key="1">
    <source>
        <dbReference type="SAM" id="Phobius"/>
    </source>
</evidence>
<proteinExistence type="predicted"/>
<keyword evidence="1" id="KW-0812">Transmembrane</keyword>
<sequence>MRPRALLIGLACAVGAAALLYVLYQLPIWLADDELGRLDTKDRLAAAATLRGQFVPVVSVVLGLAGLVYTARKLLLDRASQTVDRFNTAVTHLDSDNPVTRGGGAWALQAIMDDAPRERNRGRRLLAHFLRERTAHRSTADLPGDVEAALEVLRSQRRPERRYRAEEPLDLTGLRAPRADLHEFPLTNARLADTELTGANLRAATLDGAHLDHANLIAANLTDASLKNAHLRDARLNNATLTNADLTGADLTRATLSAADLTGTILIGANLTDAIGLTTRQLEQARTDPTTRLPSPDN</sequence>
<feature type="transmembrane region" description="Helical" evidence="1">
    <location>
        <begin position="50"/>
        <end position="71"/>
    </location>
</feature>
<dbReference type="SUPFAM" id="SSF141571">
    <property type="entry name" value="Pentapeptide repeat-like"/>
    <property type="match status" value="1"/>
</dbReference>
<dbReference type="RefSeq" id="WP_196147953.1">
    <property type="nucleotide sequence ID" value="NZ_JADMLG010000002.1"/>
</dbReference>
<dbReference type="PANTHER" id="PTHR14136">
    <property type="entry name" value="BTB_POZ DOMAIN-CONTAINING PROTEIN KCTD9"/>
    <property type="match status" value="1"/>
</dbReference>
<gene>
    <name evidence="2" type="ORF">IT779_04725</name>
</gene>
<feature type="transmembrane region" description="Helical" evidence="1">
    <location>
        <begin position="7"/>
        <end position="30"/>
    </location>
</feature>
<dbReference type="AlphaFoldDB" id="A0A931N137"/>
<name>A0A931N137_9NOCA</name>
<evidence type="ECO:0000313" key="3">
    <source>
        <dbReference type="Proteomes" id="UP000655751"/>
    </source>
</evidence>
<keyword evidence="1" id="KW-1133">Transmembrane helix</keyword>
<accession>A0A931N137</accession>
<dbReference type="PANTHER" id="PTHR14136:SF17">
    <property type="entry name" value="BTB_POZ DOMAIN-CONTAINING PROTEIN KCTD9"/>
    <property type="match status" value="1"/>
</dbReference>
<reference evidence="2" key="1">
    <citation type="submission" date="2020-11" db="EMBL/GenBank/DDBJ databases">
        <title>Nocardia NEAU-351.nov., a novel actinomycete isolated from the cow dung.</title>
        <authorList>
            <person name="Zhang X."/>
        </authorList>
    </citation>
    <scope>NUCLEOTIDE SEQUENCE</scope>
    <source>
        <strain evidence="2">NEAU-351</strain>
    </source>
</reference>
<dbReference type="EMBL" id="JADMLG010000002">
    <property type="protein sequence ID" value="MBH0775594.1"/>
    <property type="molecule type" value="Genomic_DNA"/>
</dbReference>
<dbReference type="Pfam" id="PF00805">
    <property type="entry name" value="Pentapeptide"/>
    <property type="match status" value="1"/>
</dbReference>